<gene>
    <name evidence="9" type="ORF">NSK_003279</name>
</gene>
<dbReference type="GO" id="GO:0005929">
    <property type="term" value="C:cilium"/>
    <property type="evidence" value="ECO:0007669"/>
    <property type="project" value="UniProtKB-SubCell"/>
</dbReference>
<dbReference type="OrthoDB" id="10264920at2759"/>
<keyword evidence="6" id="KW-0175">Coiled coil</keyword>
<feature type="region of interest" description="Disordered" evidence="7">
    <location>
        <begin position="58"/>
        <end position="96"/>
    </location>
</feature>
<feature type="coiled-coil region" evidence="6">
    <location>
        <begin position="136"/>
        <end position="163"/>
    </location>
</feature>
<feature type="domain" description="Enkurin" evidence="8">
    <location>
        <begin position="110"/>
        <end position="202"/>
    </location>
</feature>
<feature type="compositionally biased region" description="Pro residues" evidence="7">
    <location>
        <begin position="69"/>
        <end position="80"/>
    </location>
</feature>
<dbReference type="AlphaFoldDB" id="A0A4D9D8G7"/>
<evidence type="ECO:0000313" key="10">
    <source>
        <dbReference type="Proteomes" id="UP000355283"/>
    </source>
</evidence>
<organism evidence="9 10">
    <name type="scientific">Nannochloropsis salina CCMP1776</name>
    <dbReference type="NCBI Taxonomy" id="1027361"/>
    <lineage>
        <taxon>Eukaryota</taxon>
        <taxon>Sar</taxon>
        <taxon>Stramenopiles</taxon>
        <taxon>Ochrophyta</taxon>
        <taxon>Eustigmatophyceae</taxon>
        <taxon>Eustigmatales</taxon>
        <taxon>Monodopsidaceae</taxon>
        <taxon>Microchloropsis</taxon>
        <taxon>Microchloropsis salina</taxon>
    </lineage>
</organism>
<comment type="subcellular location">
    <subcellularLocation>
        <location evidence="1">Cell projection</location>
        <location evidence="1">Cilium</location>
    </subcellularLocation>
    <subcellularLocation>
        <location evidence="2">Cytoplasm</location>
        <location evidence="2">Cytoskeleton</location>
    </subcellularLocation>
</comment>
<dbReference type="Proteomes" id="UP000355283">
    <property type="component" value="Unassembled WGS sequence"/>
</dbReference>
<evidence type="ECO:0000256" key="6">
    <source>
        <dbReference type="SAM" id="Coils"/>
    </source>
</evidence>
<keyword evidence="3" id="KW-0963">Cytoplasm</keyword>
<evidence type="ECO:0000313" key="9">
    <source>
        <dbReference type="EMBL" id="TFJ85775.1"/>
    </source>
</evidence>
<dbReference type="PANTHER" id="PTHR21490">
    <property type="entry name" value="ENKURIN-RELATED"/>
    <property type="match status" value="1"/>
</dbReference>
<keyword evidence="10" id="KW-1185">Reference proteome</keyword>
<accession>A0A4D9D8G7</accession>
<evidence type="ECO:0000256" key="3">
    <source>
        <dbReference type="ARBA" id="ARBA00022490"/>
    </source>
</evidence>
<evidence type="ECO:0000256" key="7">
    <source>
        <dbReference type="SAM" id="MobiDB-lite"/>
    </source>
</evidence>
<feature type="compositionally biased region" description="Low complexity" evidence="7">
    <location>
        <begin position="58"/>
        <end position="68"/>
    </location>
</feature>
<reference evidence="9 10" key="1">
    <citation type="submission" date="2019-01" db="EMBL/GenBank/DDBJ databases">
        <title>Nuclear Genome Assembly of the Microalgal Biofuel strain Nannochloropsis salina CCMP1776.</title>
        <authorList>
            <person name="Hovde B."/>
        </authorList>
    </citation>
    <scope>NUCLEOTIDE SEQUENCE [LARGE SCALE GENOMIC DNA]</scope>
    <source>
        <strain evidence="9 10">CCMP1776</strain>
    </source>
</reference>
<dbReference type="PROSITE" id="PS51665">
    <property type="entry name" value="ENKURIN"/>
    <property type="match status" value="1"/>
</dbReference>
<evidence type="ECO:0000259" key="8">
    <source>
        <dbReference type="PROSITE" id="PS51665"/>
    </source>
</evidence>
<comment type="caution">
    <text evidence="9">The sequence shown here is derived from an EMBL/GenBank/DDBJ whole genome shotgun (WGS) entry which is preliminary data.</text>
</comment>
<evidence type="ECO:0000256" key="4">
    <source>
        <dbReference type="ARBA" id="ARBA00023212"/>
    </source>
</evidence>
<dbReference type="GO" id="GO:0005881">
    <property type="term" value="C:cytoplasmic microtubule"/>
    <property type="evidence" value="ECO:0007669"/>
    <property type="project" value="TreeGrafter"/>
</dbReference>
<dbReference type="InterPro" id="IPR052102">
    <property type="entry name" value="Enkurin_domain-protein"/>
</dbReference>
<keyword evidence="4" id="KW-0206">Cytoskeleton</keyword>
<evidence type="ECO:0000256" key="1">
    <source>
        <dbReference type="ARBA" id="ARBA00004138"/>
    </source>
</evidence>
<proteinExistence type="predicted"/>
<dbReference type="PANTHER" id="PTHR21490:SF2">
    <property type="entry name" value="ENKURIN DOMAIN-CONTAINING PROTEIN 1"/>
    <property type="match status" value="1"/>
</dbReference>
<protein>
    <recommendedName>
        <fullName evidence="8">Enkurin domain-containing protein</fullName>
    </recommendedName>
</protein>
<dbReference type="EMBL" id="SDOX01000011">
    <property type="protein sequence ID" value="TFJ85775.1"/>
    <property type="molecule type" value="Genomic_DNA"/>
</dbReference>
<sequence length="205" mass="22651">MDHSLRRKLQMPHALLSTSLSRKPAVPRAHDLLPLLRPSAPKNHIMDNRQAAIKCVYPSSSTPKLSSPPASPSSPSPPTTAPTDAQSFNAGGSGRHKSYGRVPSYLIARKQAWLVAEELKRAALKGQIPGIPPGMRLLTEEERKEALAALDAQEREIQSMLLKIPLRVDTPSMAKRKQALEARLVEVATNRELFMKPRVLIKEDH</sequence>
<evidence type="ECO:0000256" key="2">
    <source>
        <dbReference type="ARBA" id="ARBA00004245"/>
    </source>
</evidence>
<dbReference type="InterPro" id="IPR027012">
    <property type="entry name" value="Enkurin_dom"/>
</dbReference>
<name>A0A4D9D8G7_9STRA</name>
<keyword evidence="5" id="KW-0966">Cell projection</keyword>
<dbReference type="Pfam" id="PF13864">
    <property type="entry name" value="Enkurin"/>
    <property type="match status" value="1"/>
</dbReference>
<evidence type="ECO:0000256" key="5">
    <source>
        <dbReference type="ARBA" id="ARBA00023273"/>
    </source>
</evidence>